<dbReference type="PANTHER" id="PTHR36115">
    <property type="entry name" value="PROLINE-RICH ANTIGEN HOMOLOG-RELATED"/>
    <property type="match status" value="1"/>
</dbReference>
<proteinExistence type="predicted"/>
<feature type="transmembrane region" description="Helical" evidence="6">
    <location>
        <begin position="71"/>
        <end position="92"/>
    </location>
</feature>
<feature type="transmembrane region" description="Helical" evidence="6">
    <location>
        <begin position="113"/>
        <end position="134"/>
    </location>
</feature>
<dbReference type="STRING" id="213554.FF32_09060"/>
<dbReference type="GO" id="GO:0005886">
    <property type="term" value="C:plasma membrane"/>
    <property type="evidence" value="ECO:0007669"/>
    <property type="project" value="UniProtKB-SubCell"/>
</dbReference>
<reference evidence="8 9" key="1">
    <citation type="submission" date="2014-08" db="EMBL/GenBank/DDBJ databases">
        <title>Draft genome sequence of a novel L-asparaginase producing marine bacterium, Halomonas campaniensis.</title>
        <authorList>
            <person name="Sundarakrishnan B."/>
            <person name="Moushumi Priya A."/>
            <person name="Raman G."/>
            <person name="Sakthivel N."/>
            <person name="Park S."/>
            <person name="Jayachandran S."/>
        </authorList>
    </citation>
    <scope>NUCLEOTIDE SEQUENCE [LARGE SCALE GENOMIC DNA]</scope>
    <source>
        <strain evidence="8 9">SK03</strain>
    </source>
</reference>
<evidence type="ECO:0000313" key="9">
    <source>
        <dbReference type="Proteomes" id="UP000197334"/>
    </source>
</evidence>
<evidence type="ECO:0000256" key="4">
    <source>
        <dbReference type="ARBA" id="ARBA00022989"/>
    </source>
</evidence>
<gene>
    <name evidence="8" type="ORF">JI62_01100</name>
</gene>
<dbReference type="Pfam" id="PF06271">
    <property type="entry name" value="RDD"/>
    <property type="match status" value="1"/>
</dbReference>
<accession>A0A246S537</accession>
<evidence type="ECO:0000256" key="6">
    <source>
        <dbReference type="SAM" id="Phobius"/>
    </source>
</evidence>
<keyword evidence="5 6" id="KW-0472">Membrane</keyword>
<keyword evidence="9" id="KW-1185">Reference proteome</keyword>
<organism evidence="8 9">
    <name type="scientific">Halomonas campaniensis</name>
    <dbReference type="NCBI Taxonomy" id="213554"/>
    <lineage>
        <taxon>Bacteria</taxon>
        <taxon>Pseudomonadati</taxon>
        <taxon>Pseudomonadota</taxon>
        <taxon>Gammaproteobacteria</taxon>
        <taxon>Oceanospirillales</taxon>
        <taxon>Halomonadaceae</taxon>
        <taxon>Halomonas</taxon>
    </lineage>
</organism>
<comment type="subcellular location">
    <subcellularLocation>
        <location evidence="1">Cell membrane</location>
        <topology evidence="1">Multi-pass membrane protein</topology>
    </subcellularLocation>
</comment>
<dbReference type="InterPro" id="IPR010432">
    <property type="entry name" value="RDD"/>
</dbReference>
<protein>
    <submittedName>
        <fullName evidence="8">RDD protein</fullName>
    </submittedName>
</protein>
<dbReference type="AlphaFoldDB" id="A0A246S537"/>
<dbReference type="Proteomes" id="UP000197334">
    <property type="component" value="Unassembled WGS sequence"/>
</dbReference>
<feature type="transmembrane region" description="Helical" evidence="6">
    <location>
        <begin position="30"/>
        <end position="51"/>
    </location>
</feature>
<evidence type="ECO:0000313" key="8">
    <source>
        <dbReference type="EMBL" id="OWV31566.1"/>
    </source>
</evidence>
<name>A0A246S537_9GAMM</name>
<evidence type="ECO:0000256" key="1">
    <source>
        <dbReference type="ARBA" id="ARBA00004651"/>
    </source>
</evidence>
<dbReference type="PANTHER" id="PTHR36115:SF10">
    <property type="entry name" value="RDD DOMAIN-CONTAINING PROTEIN"/>
    <property type="match status" value="1"/>
</dbReference>
<keyword evidence="2" id="KW-1003">Cell membrane</keyword>
<evidence type="ECO:0000256" key="5">
    <source>
        <dbReference type="ARBA" id="ARBA00023136"/>
    </source>
</evidence>
<keyword evidence="4 6" id="KW-1133">Transmembrane helix</keyword>
<evidence type="ECO:0000259" key="7">
    <source>
        <dbReference type="Pfam" id="PF06271"/>
    </source>
</evidence>
<evidence type="ECO:0000256" key="2">
    <source>
        <dbReference type="ARBA" id="ARBA00022475"/>
    </source>
</evidence>
<dbReference type="InterPro" id="IPR051791">
    <property type="entry name" value="Pra-immunoreactive"/>
</dbReference>
<dbReference type="EMBL" id="JPUA01000002">
    <property type="protein sequence ID" value="OWV31566.1"/>
    <property type="molecule type" value="Genomic_DNA"/>
</dbReference>
<feature type="domain" description="RDD" evidence="7">
    <location>
        <begin position="15"/>
        <end position="149"/>
    </location>
</feature>
<keyword evidence="3 6" id="KW-0812">Transmembrane</keyword>
<comment type="caution">
    <text evidence="8">The sequence shown here is derived from an EMBL/GenBank/DDBJ whole genome shotgun (WGS) entry which is preliminary data.</text>
</comment>
<sequence length="158" mass="18183">MRETRRFTQLDSVWPAGLGRRLGAMLYDGFLVTAIWIAVTVVHMLFFRYVLGQQPEEIGTTASDIWSLRLMLVFFVTLFFVFSWSRGGMTLGMQAWRLRVQTADGRSLNLKQCLIRCAVAWLSLLAFGLGYLWVVFDQQRRSWPDIASNTQTVVLPKK</sequence>
<dbReference type="RefSeq" id="WP_088698396.1">
    <property type="nucleotide sequence ID" value="NZ_JPUA01000002.1"/>
</dbReference>
<dbReference type="OrthoDB" id="9793824at2"/>
<evidence type="ECO:0000256" key="3">
    <source>
        <dbReference type="ARBA" id="ARBA00022692"/>
    </source>
</evidence>